<dbReference type="Gene3D" id="1.10.10.60">
    <property type="entry name" value="Homeodomain-like"/>
    <property type="match status" value="1"/>
</dbReference>
<feature type="DNA-binding region" description="Homeobox" evidence="1">
    <location>
        <begin position="3"/>
        <end position="61"/>
    </location>
</feature>
<protein>
    <recommendedName>
        <fullName evidence="3">Homeobox domain-containing protein</fullName>
    </recommendedName>
</protein>
<dbReference type="PROSITE" id="PS50071">
    <property type="entry name" value="HOMEOBOX_2"/>
    <property type="match status" value="1"/>
</dbReference>
<keyword evidence="1 2" id="KW-0238">DNA-binding</keyword>
<dbReference type="InterPro" id="IPR009057">
    <property type="entry name" value="Homeodomain-like_sf"/>
</dbReference>
<accession>A0ABR3AIA6</accession>
<reference evidence="4 5" key="1">
    <citation type="submission" date="2024-04" db="EMBL/GenBank/DDBJ databases">
        <title>Symmetric and asymmetric DNA N6-adenine methylation regulates different biological responses in Mucorales.</title>
        <authorList>
            <consortium name="Lawrence Berkeley National Laboratory"/>
            <person name="Lax C."/>
            <person name="Mondo S.J."/>
            <person name="Osorio-Concepcion M."/>
            <person name="Muszewska A."/>
            <person name="Corrochano-Luque M."/>
            <person name="Gutierrez G."/>
            <person name="Riley R."/>
            <person name="Lipzen A."/>
            <person name="Guo J."/>
            <person name="Hundley H."/>
            <person name="Amirebrahimi M."/>
            <person name="Ng V."/>
            <person name="Lorenzo-Gutierrez D."/>
            <person name="Binder U."/>
            <person name="Yang J."/>
            <person name="Song Y."/>
            <person name="Canovas D."/>
            <person name="Navarro E."/>
            <person name="Freitag M."/>
            <person name="Gabaldon T."/>
            <person name="Grigoriev I.V."/>
            <person name="Corrochano L.M."/>
            <person name="Nicolas F.E."/>
            <person name="Garre V."/>
        </authorList>
    </citation>
    <scope>NUCLEOTIDE SEQUENCE [LARGE SCALE GENOMIC DNA]</scope>
    <source>
        <strain evidence="4 5">L51</strain>
    </source>
</reference>
<evidence type="ECO:0000256" key="2">
    <source>
        <dbReference type="RuleBase" id="RU000682"/>
    </source>
</evidence>
<comment type="caution">
    <text evidence="4">The sequence shown here is derived from an EMBL/GenBank/DDBJ whole genome shotgun (WGS) entry which is preliminary data.</text>
</comment>
<keyword evidence="1 2" id="KW-0371">Homeobox</keyword>
<dbReference type="CDD" id="cd00086">
    <property type="entry name" value="homeodomain"/>
    <property type="match status" value="1"/>
</dbReference>
<gene>
    <name evidence="4" type="ORF">J3Q64DRAFT_1649463</name>
</gene>
<evidence type="ECO:0000256" key="1">
    <source>
        <dbReference type="PROSITE-ProRule" id="PRU00108"/>
    </source>
</evidence>
<dbReference type="SUPFAM" id="SSF46689">
    <property type="entry name" value="Homeodomain-like"/>
    <property type="match status" value="1"/>
</dbReference>
<keyword evidence="1 2" id="KW-0539">Nucleus</keyword>
<dbReference type="SMART" id="SM00389">
    <property type="entry name" value="HOX"/>
    <property type="match status" value="1"/>
</dbReference>
<feature type="domain" description="Homeobox" evidence="3">
    <location>
        <begin position="1"/>
        <end position="60"/>
    </location>
</feature>
<dbReference type="EMBL" id="JBCLYO010000045">
    <property type="protein sequence ID" value="KAL0074173.1"/>
    <property type="molecule type" value="Genomic_DNA"/>
</dbReference>
<organism evidence="4 5">
    <name type="scientific">Phycomyces blakesleeanus</name>
    <dbReference type="NCBI Taxonomy" id="4837"/>
    <lineage>
        <taxon>Eukaryota</taxon>
        <taxon>Fungi</taxon>
        <taxon>Fungi incertae sedis</taxon>
        <taxon>Mucoromycota</taxon>
        <taxon>Mucoromycotina</taxon>
        <taxon>Mucoromycetes</taxon>
        <taxon>Mucorales</taxon>
        <taxon>Phycomycetaceae</taxon>
        <taxon>Phycomyces</taxon>
    </lineage>
</organism>
<evidence type="ECO:0000259" key="3">
    <source>
        <dbReference type="PROSITE" id="PS50071"/>
    </source>
</evidence>
<proteinExistence type="predicted"/>
<keyword evidence="5" id="KW-1185">Reference proteome</keyword>
<name>A0ABR3AIA6_PHYBL</name>
<comment type="subcellular location">
    <subcellularLocation>
        <location evidence="1 2">Nucleus</location>
    </subcellularLocation>
</comment>
<evidence type="ECO:0000313" key="4">
    <source>
        <dbReference type="EMBL" id="KAL0074173.1"/>
    </source>
</evidence>
<dbReference type="Pfam" id="PF00046">
    <property type="entry name" value="Homeodomain"/>
    <property type="match status" value="1"/>
</dbReference>
<evidence type="ECO:0000313" key="5">
    <source>
        <dbReference type="Proteomes" id="UP001448207"/>
    </source>
</evidence>
<sequence length="86" mass="10120">RKTRKNYSKDTTRVLMDWYLLHDGETPDSNNKERLASLTNKTPAQISTWFQNARRRHSDKLQQFKSLVASHPTVVYDYASFVAYEP</sequence>
<feature type="non-terminal residue" evidence="4">
    <location>
        <position position="1"/>
    </location>
</feature>
<dbReference type="Proteomes" id="UP001448207">
    <property type="component" value="Unassembled WGS sequence"/>
</dbReference>
<dbReference type="InterPro" id="IPR001356">
    <property type="entry name" value="HD"/>
</dbReference>